<dbReference type="KEGG" id="dbc:MFMK1_002748"/>
<evidence type="ECO:0000256" key="5">
    <source>
        <dbReference type="ARBA" id="ARBA00023002"/>
    </source>
</evidence>
<dbReference type="SUPFAM" id="SSF48310">
    <property type="entry name" value="Aldehyde ferredoxin oxidoreductase, C-terminal domains"/>
    <property type="match status" value="1"/>
</dbReference>
<evidence type="ECO:0000256" key="6">
    <source>
        <dbReference type="ARBA" id="ARBA00023004"/>
    </source>
</evidence>
<evidence type="ECO:0000256" key="1">
    <source>
        <dbReference type="ARBA" id="ARBA00001966"/>
    </source>
</evidence>
<evidence type="ECO:0000313" key="11">
    <source>
        <dbReference type="Proteomes" id="UP001329915"/>
    </source>
</evidence>
<comment type="cofactor">
    <cofactor evidence="1">
        <name>[4Fe-4S] cluster</name>
        <dbReference type="ChEBI" id="CHEBI:49883"/>
    </cofactor>
</comment>
<dbReference type="InterPro" id="IPR036503">
    <property type="entry name" value="Ald_Fedxn_OxRdtase_N_sf"/>
</dbReference>
<evidence type="ECO:0000256" key="8">
    <source>
        <dbReference type="ARBA" id="ARBA00049934"/>
    </source>
</evidence>
<keyword evidence="7" id="KW-0411">Iron-sulfur</keyword>
<dbReference type="InterPro" id="IPR013985">
    <property type="entry name" value="Ald_Fedxn_OxRdtase_dom3"/>
</dbReference>
<dbReference type="GO" id="GO:0051539">
    <property type="term" value="F:4 iron, 4 sulfur cluster binding"/>
    <property type="evidence" value="ECO:0007669"/>
    <property type="project" value="UniProtKB-KW"/>
</dbReference>
<evidence type="ECO:0000259" key="9">
    <source>
        <dbReference type="SMART" id="SM00790"/>
    </source>
</evidence>
<evidence type="ECO:0000313" key="10">
    <source>
        <dbReference type="EMBL" id="WRO22904.1"/>
    </source>
</evidence>
<keyword evidence="4" id="KW-0479">Metal-binding</keyword>
<dbReference type="EMBL" id="CP121694">
    <property type="protein sequence ID" value="WRO22904.1"/>
    <property type="molecule type" value="Genomic_DNA"/>
</dbReference>
<gene>
    <name evidence="10" type="ORF">MFMK1_002748</name>
</gene>
<dbReference type="Pfam" id="PF02730">
    <property type="entry name" value="AFOR_N"/>
    <property type="match status" value="1"/>
</dbReference>
<dbReference type="SMART" id="SM00790">
    <property type="entry name" value="AFOR_N"/>
    <property type="match status" value="1"/>
</dbReference>
<evidence type="ECO:0000256" key="4">
    <source>
        <dbReference type="ARBA" id="ARBA00022723"/>
    </source>
</evidence>
<protein>
    <submittedName>
        <fullName evidence="10">Aldehyde ferredoxin oxidoreductase family protein</fullName>
    </submittedName>
</protein>
<keyword evidence="11" id="KW-1185">Reference proteome</keyword>
<evidence type="ECO:0000256" key="2">
    <source>
        <dbReference type="ARBA" id="ARBA00011032"/>
    </source>
</evidence>
<sequence>MKGFYQRLLRINVTDQSFKIEEIPEEVLQRFLGGKGLGSYLLLKNVPAKCDPLGTENKLIFTTGPACDTGLLGAARYGVFSKSPLTGGYAESYGGGKLGPALKRTGYDAVIIEGESVTPIYLEISDQDIKFHPAEDLWGKDTYATEDALKETAPQGAETVVIGPAGENLVRFACLENNYWRSAGRTGMGAVLGSKKVKGIVFFGSSKAPIADENLLKEAIKDIRDKTKDNAGVDAYRNYGTPVMVAALNNAQAFPTKYWSKGTLDNWEAISGDAYKDNFEFKPKACPHCPMACGKKTTVKEGRHKGLTVEGPEYETIYSFGGLCTIDDPAEILYFNDICDRLGMDTITGGNMVAMAIDASRRGLIEEKLEFGNADQVAKMLMDIAGRNGLGDVLADGIKVAAPKLGMAERAIHVKGLEPAGYDPRVLKGVGLGYATSARGACHLRATFYKPELAGMIDRDTTDGKADLYIQFENRLTVFNTMIYCTFFRDLIQWENLQKMIKAVTGVEYSVEELENMGNEVVSLTRRFNLDCGFTKSDDTLPKRFFDEPLEPHGKTITREALDTMLDDYYNIRNWDEQGVPKDFTV</sequence>
<reference evidence="10 11" key="1">
    <citation type="submission" date="2023-04" db="EMBL/GenBank/DDBJ databases">
        <authorList>
            <person name="Hsu D."/>
        </authorList>
    </citation>
    <scope>NUCLEOTIDE SEQUENCE [LARGE SCALE GENOMIC DNA]</scope>
    <source>
        <strain evidence="10 11">MK1</strain>
    </source>
</reference>
<dbReference type="InterPro" id="IPR036021">
    <property type="entry name" value="Tungsten_al_ferr_oxy-like_C"/>
</dbReference>
<dbReference type="AlphaFoldDB" id="A0AAU0URP3"/>
<accession>A0AAU0URP3</accession>
<dbReference type="InterPro" id="IPR001203">
    <property type="entry name" value="OxRdtase_Ald_Fedxn_C"/>
</dbReference>
<dbReference type="InterPro" id="IPR051919">
    <property type="entry name" value="W-dependent_AOR"/>
</dbReference>
<dbReference type="InterPro" id="IPR013984">
    <property type="entry name" value="Ald_Fedxn_OxRdtase_dom2"/>
</dbReference>
<dbReference type="Gene3D" id="1.10.569.10">
    <property type="entry name" value="Aldehyde Ferredoxin Oxidoreductase Protein, subunit A, domain 2"/>
    <property type="match status" value="1"/>
</dbReference>
<comment type="cofactor">
    <cofactor evidence="8">
        <name>tungstopterin</name>
        <dbReference type="ChEBI" id="CHEBI:30402"/>
    </cofactor>
</comment>
<evidence type="ECO:0000256" key="3">
    <source>
        <dbReference type="ARBA" id="ARBA00022485"/>
    </source>
</evidence>
<organism evidence="10 11">
    <name type="scientific">Metallumcola ferriviriculae</name>
    <dbReference type="NCBI Taxonomy" id="3039180"/>
    <lineage>
        <taxon>Bacteria</taxon>
        <taxon>Bacillati</taxon>
        <taxon>Bacillota</taxon>
        <taxon>Clostridia</taxon>
        <taxon>Neomoorellales</taxon>
        <taxon>Desulfitibacteraceae</taxon>
        <taxon>Metallumcola</taxon>
    </lineage>
</organism>
<proteinExistence type="inferred from homology"/>
<comment type="similarity">
    <text evidence="2">Belongs to the AOR/FOR family.</text>
</comment>
<keyword evidence="6" id="KW-0408">Iron</keyword>
<evidence type="ECO:0000256" key="7">
    <source>
        <dbReference type="ARBA" id="ARBA00023014"/>
    </source>
</evidence>
<dbReference type="PANTHER" id="PTHR30038">
    <property type="entry name" value="ALDEHYDE FERREDOXIN OXIDOREDUCTASE"/>
    <property type="match status" value="1"/>
</dbReference>
<keyword evidence="5" id="KW-0560">Oxidoreductase</keyword>
<dbReference type="GO" id="GO:0046872">
    <property type="term" value="F:metal ion binding"/>
    <property type="evidence" value="ECO:0007669"/>
    <property type="project" value="UniProtKB-KW"/>
</dbReference>
<dbReference type="GO" id="GO:0016625">
    <property type="term" value="F:oxidoreductase activity, acting on the aldehyde or oxo group of donors, iron-sulfur protein as acceptor"/>
    <property type="evidence" value="ECO:0007669"/>
    <property type="project" value="InterPro"/>
</dbReference>
<dbReference type="Gene3D" id="1.10.599.10">
    <property type="entry name" value="Aldehyde Ferredoxin Oxidoreductase Protein, subunit A, domain 3"/>
    <property type="match status" value="1"/>
</dbReference>
<dbReference type="Proteomes" id="UP001329915">
    <property type="component" value="Chromosome"/>
</dbReference>
<dbReference type="InterPro" id="IPR013983">
    <property type="entry name" value="Ald_Fedxn_OxRdtase_N"/>
</dbReference>
<keyword evidence="3" id="KW-0004">4Fe-4S</keyword>
<dbReference type="GO" id="GO:0009055">
    <property type="term" value="F:electron transfer activity"/>
    <property type="evidence" value="ECO:0007669"/>
    <property type="project" value="InterPro"/>
</dbReference>
<dbReference type="PANTHER" id="PTHR30038:SF0">
    <property type="entry name" value="TUNGSTEN-CONTAINING ALDEHYDE FERREDOXIN OXIDOREDUCTASE"/>
    <property type="match status" value="1"/>
</dbReference>
<dbReference type="Gene3D" id="3.60.9.10">
    <property type="entry name" value="Aldehyde ferredoxin oxidoreductase, N-terminal domain"/>
    <property type="match status" value="1"/>
</dbReference>
<dbReference type="RefSeq" id="WP_366922300.1">
    <property type="nucleotide sequence ID" value="NZ_CP121694.1"/>
</dbReference>
<name>A0AAU0URP3_9FIRM</name>
<dbReference type="SUPFAM" id="SSF56228">
    <property type="entry name" value="Aldehyde ferredoxin oxidoreductase, N-terminal domain"/>
    <property type="match status" value="1"/>
</dbReference>
<feature type="domain" description="Aldehyde ferredoxin oxidoreductase N-terminal" evidence="9">
    <location>
        <begin position="5"/>
        <end position="206"/>
    </location>
</feature>
<dbReference type="Pfam" id="PF01314">
    <property type="entry name" value="AFOR_C"/>
    <property type="match status" value="1"/>
</dbReference>